<comment type="caution">
    <text evidence="3">The sequence shown here is derived from an EMBL/GenBank/DDBJ whole genome shotgun (WGS) entry which is preliminary data.</text>
</comment>
<dbReference type="EMBL" id="CAJZBQ010000009">
    <property type="protein sequence ID" value="CAG9312986.1"/>
    <property type="molecule type" value="Genomic_DNA"/>
</dbReference>
<feature type="coiled-coil region" evidence="1">
    <location>
        <begin position="488"/>
        <end position="559"/>
    </location>
</feature>
<evidence type="ECO:0000256" key="2">
    <source>
        <dbReference type="SAM" id="MobiDB-lite"/>
    </source>
</evidence>
<name>A0AAU9IIE7_9CILI</name>
<evidence type="ECO:0000313" key="4">
    <source>
        <dbReference type="Proteomes" id="UP001162131"/>
    </source>
</evidence>
<feature type="coiled-coil region" evidence="1">
    <location>
        <begin position="967"/>
        <end position="1024"/>
    </location>
</feature>
<feature type="compositionally biased region" description="Basic and acidic residues" evidence="2">
    <location>
        <begin position="1"/>
        <end position="14"/>
    </location>
</feature>
<feature type="coiled-coil region" evidence="1">
    <location>
        <begin position="613"/>
        <end position="647"/>
    </location>
</feature>
<protein>
    <submittedName>
        <fullName evidence="3">Uncharacterized protein</fullName>
    </submittedName>
</protein>
<feature type="coiled-coil region" evidence="1">
    <location>
        <begin position="1181"/>
        <end position="1236"/>
    </location>
</feature>
<keyword evidence="1" id="KW-0175">Coiled coil</keyword>
<evidence type="ECO:0000256" key="1">
    <source>
        <dbReference type="SAM" id="Coils"/>
    </source>
</evidence>
<sequence length="1267" mass="147136">MSRKIEQRRQREGVADIFRSQPTPPSLSTRNSFLPHIQSRGSREFISAEQAETPKATFIPEDAPMIEMRGRIRELELQLLDIRASIERRLIGFGDDFPNRLHKELKIIEERDTHLWKDNAQQLLMLQDAIKIIKNTMQTSFEKMSIEMNGMRRKVDQLELKNSSAEREIEHLSKMPRAIMPPEPQGVPNEVALNIQSLKEALIEERRQRDQSQQDSYKQIQELYQQMRNQEKEMARRFQQYRDDIMEAQKGSRHQATALEQTREEKNRNEAEYIKSVLGNMQKRVDEEASIRTQIEREYRQWTEGKLQFVQEFIRNDERNIADRERNILGMMQEGLTALHEIIGRVKETGTAHVGKVQTMMTENIKDITQIISSIKDGLYSRIEGLEESLQEEAKLRVEQQVAAHNHMQSIAQVIDQKTVSLENQMMSSENRVKSLIFSMQNEADQRDQAWNAWKEEFKANLDSQISSINQRLEDDFNDCNKRYLDGREKSELYLRELKRVQEEFENQLEQVKSQINFEDGVVEQRVKNSMNQMSDQINKELHQLKTDTEKNIANLQLEQSQTLASRLDQMQKNMKSDMFYGILEESKKRKEEILMLDGVLKNKLENSKKEMIEHTKQEIEKVNGKIEENQNEIGNVRNEVENVRNDFGKLSDQLFSEIEDAKEPIKQWTQEYVSEISSNINTETQLAIEVERENINKELEKAKEELRNEIQSVQAASSLAITAESNGIKNTLNEQIASEKLEREKNAKNFMERLENLSHMLQEGVTQSSEAVKALCRALITQEIAERNHSEEGILKSLNVRISGLEDLMKYYTSKVAEELRTETSNFFKNESNERQQMGEKSKKGHKKLKEIMKENRERIEVERCLKDMINSVVEDYTLNTIERQKAVLANLTGNWIKDLHNEFQDNFDNLRESLGNVENESKERIDDLKQQLNIKLAVKDCVENMISVVEVMDMKDGLIDNDNNIQIMFRNLEKMEEALMNAAKETEMFTRKEIEDAKQEIAEKTNKELEAMKQDILATSKEIDDKVEVLFKQSDENTLSLEDLQVHHIINSMLSHLEGSEKQYNSISIKLLLDEVSQLKSLLTAAQNEIQTAIAEQNQKLVDVQTQNVQILEQNTNSEQNLLNNHQHLALAHEAIEETIKEIRNSELGAVKSRLTHIETHLNDKEPERPKSNSLATRVEAFGNEVKELHEAIAKLQADKELKEKATGEIASHINSLHNKITDVQNALKNELARNGQVQEQNQHSVMDQLGRLYQALEDIKAQRS</sequence>
<feature type="coiled-coil region" evidence="1">
    <location>
        <begin position="902"/>
        <end position="933"/>
    </location>
</feature>
<dbReference type="Proteomes" id="UP001162131">
    <property type="component" value="Unassembled WGS sequence"/>
</dbReference>
<feature type="coiled-coil region" evidence="1">
    <location>
        <begin position="1071"/>
        <end position="1098"/>
    </location>
</feature>
<proteinExistence type="predicted"/>
<feature type="coiled-coil region" evidence="1">
    <location>
        <begin position="141"/>
        <end position="244"/>
    </location>
</feature>
<gene>
    <name evidence="3" type="ORF">BSTOLATCC_MIC7777</name>
</gene>
<organism evidence="3 4">
    <name type="scientific">Blepharisma stoltei</name>
    <dbReference type="NCBI Taxonomy" id="1481888"/>
    <lineage>
        <taxon>Eukaryota</taxon>
        <taxon>Sar</taxon>
        <taxon>Alveolata</taxon>
        <taxon>Ciliophora</taxon>
        <taxon>Postciliodesmatophora</taxon>
        <taxon>Heterotrichea</taxon>
        <taxon>Heterotrichida</taxon>
        <taxon>Blepharismidae</taxon>
        <taxon>Blepharisma</taxon>
    </lineage>
</organism>
<keyword evidence="4" id="KW-1185">Reference proteome</keyword>
<feature type="region of interest" description="Disordered" evidence="2">
    <location>
        <begin position="1"/>
        <end position="32"/>
    </location>
</feature>
<dbReference type="AlphaFoldDB" id="A0AAU9IIE7"/>
<evidence type="ECO:0000313" key="3">
    <source>
        <dbReference type="EMBL" id="CAG9312986.1"/>
    </source>
</evidence>
<accession>A0AAU9IIE7</accession>
<reference evidence="3" key="1">
    <citation type="submission" date="2021-09" db="EMBL/GenBank/DDBJ databases">
        <authorList>
            <consortium name="AG Swart"/>
            <person name="Singh M."/>
            <person name="Singh A."/>
            <person name="Seah K."/>
            <person name="Emmerich C."/>
        </authorList>
    </citation>
    <scope>NUCLEOTIDE SEQUENCE</scope>
    <source>
        <strain evidence="3">ATCC30299</strain>
    </source>
</reference>
<feature type="coiled-coil region" evidence="1">
    <location>
        <begin position="686"/>
        <end position="720"/>
    </location>
</feature>